<name>A0AAV6I8Q9_9ERIC</name>
<dbReference type="Pfam" id="PF00171">
    <property type="entry name" value="Aldedh"/>
    <property type="match status" value="1"/>
</dbReference>
<evidence type="ECO:0000313" key="4">
    <source>
        <dbReference type="EMBL" id="KAG5525086.1"/>
    </source>
</evidence>
<keyword evidence="5" id="KW-1185">Reference proteome</keyword>
<dbReference type="GO" id="GO:0005737">
    <property type="term" value="C:cytoplasm"/>
    <property type="evidence" value="ECO:0007669"/>
    <property type="project" value="TreeGrafter"/>
</dbReference>
<dbReference type="Gene3D" id="3.40.309.10">
    <property type="entry name" value="Aldehyde Dehydrogenase, Chain A, domain 2"/>
    <property type="match status" value="2"/>
</dbReference>
<dbReference type="SUPFAM" id="SSF53720">
    <property type="entry name" value="ALDH-like"/>
    <property type="match status" value="1"/>
</dbReference>
<dbReference type="EMBL" id="JACTNZ010000011">
    <property type="protein sequence ID" value="KAG5525086.1"/>
    <property type="molecule type" value="Genomic_DNA"/>
</dbReference>
<evidence type="ECO:0000256" key="2">
    <source>
        <dbReference type="ARBA" id="ARBA00023002"/>
    </source>
</evidence>
<reference evidence="4" key="1">
    <citation type="submission" date="2020-08" db="EMBL/GenBank/DDBJ databases">
        <title>Plant Genome Project.</title>
        <authorList>
            <person name="Zhang R.-G."/>
        </authorList>
    </citation>
    <scope>NUCLEOTIDE SEQUENCE</scope>
    <source>
        <strain evidence="4">WSP0</strain>
        <tissue evidence="4">Leaf</tissue>
    </source>
</reference>
<comment type="similarity">
    <text evidence="1">Belongs to the aldehyde dehydrogenase family.</text>
</comment>
<dbReference type="Gene3D" id="3.40.605.10">
    <property type="entry name" value="Aldehyde Dehydrogenase, Chain A, domain 1"/>
    <property type="match status" value="1"/>
</dbReference>
<sequence length="146" mass="15896">MAPKMYQGSSNGKVGRIVLAAAAKHLTPVALELGGKCPVIVDSDINLTIDALKLELEKFFGKVPLISEDLSRIVSSNHFARLTKILDEDKVDNIEESFGVINSGEKPFVAFLFTNNKTLKEKFMRNVSAGGLLINDIALHVIITLS</sequence>
<dbReference type="AlphaFoldDB" id="A0AAV6I8Q9"/>
<proteinExistence type="inferred from homology"/>
<evidence type="ECO:0000256" key="1">
    <source>
        <dbReference type="ARBA" id="ARBA00009986"/>
    </source>
</evidence>
<accession>A0AAV6I8Q9</accession>
<dbReference type="InterPro" id="IPR012394">
    <property type="entry name" value="Aldehyde_DH_NAD(P)"/>
</dbReference>
<evidence type="ECO:0000259" key="3">
    <source>
        <dbReference type="Pfam" id="PF00171"/>
    </source>
</evidence>
<evidence type="ECO:0000313" key="5">
    <source>
        <dbReference type="Proteomes" id="UP000823749"/>
    </source>
</evidence>
<dbReference type="GO" id="GO:0006081">
    <property type="term" value="P:aldehyde metabolic process"/>
    <property type="evidence" value="ECO:0007669"/>
    <property type="project" value="InterPro"/>
</dbReference>
<dbReference type="PANTHER" id="PTHR43570">
    <property type="entry name" value="ALDEHYDE DEHYDROGENASE"/>
    <property type="match status" value="1"/>
</dbReference>
<dbReference type="GO" id="GO:0004029">
    <property type="term" value="F:aldehyde dehydrogenase (NAD+) activity"/>
    <property type="evidence" value="ECO:0007669"/>
    <property type="project" value="TreeGrafter"/>
</dbReference>
<dbReference type="PANTHER" id="PTHR43570:SF16">
    <property type="entry name" value="ALDEHYDE DEHYDROGENASE TYPE III, ISOFORM Q"/>
    <property type="match status" value="1"/>
</dbReference>
<dbReference type="InterPro" id="IPR015590">
    <property type="entry name" value="Aldehyde_DH_dom"/>
</dbReference>
<feature type="domain" description="Aldehyde dehydrogenase" evidence="3">
    <location>
        <begin position="13"/>
        <end position="48"/>
    </location>
</feature>
<dbReference type="InterPro" id="IPR016163">
    <property type="entry name" value="Ald_DH_C"/>
</dbReference>
<keyword evidence="2" id="KW-0560">Oxidoreductase</keyword>
<gene>
    <name evidence="4" type="ORF">RHGRI_031685</name>
</gene>
<dbReference type="InterPro" id="IPR016161">
    <property type="entry name" value="Ald_DH/histidinol_DH"/>
</dbReference>
<dbReference type="InterPro" id="IPR016162">
    <property type="entry name" value="Ald_DH_N"/>
</dbReference>
<protein>
    <recommendedName>
        <fullName evidence="3">Aldehyde dehydrogenase domain-containing protein</fullName>
    </recommendedName>
</protein>
<dbReference type="Proteomes" id="UP000823749">
    <property type="component" value="Chromosome 11"/>
</dbReference>
<organism evidence="4 5">
    <name type="scientific">Rhododendron griersonianum</name>
    <dbReference type="NCBI Taxonomy" id="479676"/>
    <lineage>
        <taxon>Eukaryota</taxon>
        <taxon>Viridiplantae</taxon>
        <taxon>Streptophyta</taxon>
        <taxon>Embryophyta</taxon>
        <taxon>Tracheophyta</taxon>
        <taxon>Spermatophyta</taxon>
        <taxon>Magnoliopsida</taxon>
        <taxon>eudicotyledons</taxon>
        <taxon>Gunneridae</taxon>
        <taxon>Pentapetalae</taxon>
        <taxon>asterids</taxon>
        <taxon>Ericales</taxon>
        <taxon>Ericaceae</taxon>
        <taxon>Ericoideae</taxon>
        <taxon>Rhodoreae</taxon>
        <taxon>Rhododendron</taxon>
    </lineage>
</organism>
<comment type="caution">
    <text evidence="4">The sequence shown here is derived from an EMBL/GenBank/DDBJ whole genome shotgun (WGS) entry which is preliminary data.</text>
</comment>